<dbReference type="OrthoDB" id="2139606at2759"/>
<dbReference type="Gene3D" id="3.90.550.10">
    <property type="entry name" value="Spore Coat Polysaccharide Biosynthesis Protein SpsA, Chain A"/>
    <property type="match status" value="1"/>
</dbReference>
<sequence length="217" mass="25491">MRVVIIVDDYVIEKIDPRLEEILKSGKPIHYERLKKTVGLSEGRMIGLSHVKTPYFLLLDDDFIFTQRTDIAKLFEIIKSTNLGLVAGNTDECNFFGIHKYVKIDKSRVLEQYEKHSFGTLKDHPDCYHVDIAKNFFVGKLNLVLEVGGWTRYLMVAEHEDLFIKLKLKNIPVAVCPSVTIDHKQVNDRIRLQRKYSYIYFHKLLKEKWKLDEIKHL</sequence>
<dbReference type="InterPro" id="IPR001173">
    <property type="entry name" value="Glyco_trans_2-like"/>
</dbReference>
<dbReference type="EMBL" id="JWZT01004508">
    <property type="protein sequence ID" value="KII63952.1"/>
    <property type="molecule type" value="Genomic_DNA"/>
</dbReference>
<name>A0A0C2J4F3_THEKT</name>
<evidence type="ECO:0000313" key="3">
    <source>
        <dbReference type="Proteomes" id="UP000031668"/>
    </source>
</evidence>
<dbReference type="AlphaFoldDB" id="A0A0C2J4F3"/>
<dbReference type="SUPFAM" id="SSF53448">
    <property type="entry name" value="Nucleotide-diphospho-sugar transferases"/>
    <property type="match status" value="1"/>
</dbReference>
<accession>A0A0C2J4F3</accession>
<feature type="domain" description="Glycosyltransferase 2-like" evidence="1">
    <location>
        <begin position="4"/>
        <end position="104"/>
    </location>
</feature>
<dbReference type="InterPro" id="IPR029044">
    <property type="entry name" value="Nucleotide-diphossugar_trans"/>
</dbReference>
<evidence type="ECO:0000313" key="2">
    <source>
        <dbReference type="EMBL" id="KII63952.1"/>
    </source>
</evidence>
<dbReference type="CDD" id="cd00761">
    <property type="entry name" value="Glyco_tranf_GTA_type"/>
    <property type="match status" value="1"/>
</dbReference>
<dbReference type="PANTHER" id="PTHR15046:SF3">
    <property type="entry name" value="BETA-1,4 N-ACETYLGALACTOSAMINYLTRANSFERASE 2-LIKE"/>
    <property type="match status" value="1"/>
</dbReference>
<reference evidence="2 3" key="1">
    <citation type="journal article" date="2014" name="Genome Biol. Evol.">
        <title>The genome of the myxosporean Thelohanellus kitauei shows adaptations to nutrient acquisition within its fish host.</title>
        <authorList>
            <person name="Yang Y."/>
            <person name="Xiong J."/>
            <person name="Zhou Z."/>
            <person name="Huo F."/>
            <person name="Miao W."/>
            <person name="Ran C."/>
            <person name="Liu Y."/>
            <person name="Zhang J."/>
            <person name="Feng J."/>
            <person name="Wang M."/>
            <person name="Wang M."/>
            <person name="Wang L."/>
            <person name="Yao B."/>
        </authorList>
    </citation>
    <scope>NUCLEOTIDE SEQUENCE [LARGE SCALE GENOMIC DNA]</scope>
    <source>
        <strain evidence="2">Wuqing</strain>
    </source>
</reference>
<dbReference type="PANTHER" id="PTHR15046">
    <property type="entry name" value="GLYCO_TRANS_2-LIKE DOMAIN-CONTAINING PROTEIN"/>
    <property type="match status" value="1"/>
</dbReference>
<dbReference type="Pfam" id="PF00535">
    <property type="entry name" value="Glycos_transf_2"/>
    <property type="match status" value="1"/>
</dbReference>
<dbReference type="GO" id="GO:0016740">
    <property type="term" value="F:transferase activity"/>
    <property type="evidence" value="ECO:0007669"/>
    <property type="project" value="UniProtKB-KW"/>
</dbReference>
<organism evidence="2 3">
    <name type="scientific">Thelohanellus kitauei</name>
    <name type="common">Myxosporean</name>
    <dbReference type="NCBI Taxonomy" id="669202"/>
    <lineage>
        <taxon>Eukaryota</taxon>
        <taxon>Metazoa</taxon>
        <taxon>Cnidaria</taxon>
        <taxon>Myxozoa</taxon>
        <taxon>Myxosporea</taxon>
        <taxon>Bivalvulida</taxon>
        <taxon>Platysporina</taxon>
        <taxon>Myxobolidae</taxon>
        <taxon>Thelohanellus</taxon>
    </lineage>
</organism>
<protein>
    <submittedName>
        <fullName evidence="2">Beta-1,4 N-acetylgalactosaminyltransferase 1</fullName>
    </submittedName>
</protein>
<dbReference type="Proteomes" id="UP000031668">
    <property type="component" value="Unassembled WGS sequence"/>
</dbReference>
<keyword evidence="3" id="KW-1185">Reference proteome</keyword>
<gene>
    <name evidence="2" type="ORF">RF11_04365</name>
</gene>
<comment type="caution">
    <text evidence="2">The sequence shown here is derived from an EMBL/GenBank/DDBJ whole genome shotgun (WGS) entry which is preliminary data.</text>
</comment>
<keyword evidence="2" id="KW-0808">Transferase</keyword>
<proteinExistence type="predicted"/>
<evidence type="ECO:0000259" key="1">
    <source>
        <dbReference type="Pfam" id="PF00535"/>
    </source>
</evidence>